<feature type="domain" description="EamA" evidence="7">
    <location>
        <begin position="13"/>
        <end position="149"/>
    </location>
</feature>
<accession>A0ABR7MB84</accession>
<dbReference type="PANTHER" id="PTHR42920:SF5">
    <property type="entry name" value="EAMA DOMAIN-CONTAINING PROTEIN"/>
    <property type="match status" value="1"/>
</dbReference>
<evidence type="ECO:0000313" key="9">
    <source>
        <dbReference type="Proteomes" id="UP000765802"/>
    </source>
</evidence>
<feature type="transmembrane region" description="Helical" evidence="6">
    <location>
        <begin position="43"/>
        <end position="65"/>
    </location>
</feature>
<evidence type="ECO:0000256" key="4">
    <source>
        <dbReference type="ARBA" id="ARBA00022989"/>
    </source>
</evidence>
<feature type="transmembrane region" description="Helical" evidence="6">
    <location>
        <begin position="77"/>
        <end position="95"/>
    </location>
</feature>
<keyword evidence="3 6" id="KW-0812">Transmembrane</keyword>
<feature type="transmembrane region" description="Helical" evidence="6">
    <location>
        <begin position="283"/>
        <end position="301"/>
    </location>
</feature>
<dbReference type="EMBL" id="MBUA01000027">
    <property type="protein sequence ID" value="MBC6492206.1"/>
    <property type="molecule type" value="Genomic_DNA"/>
</dbReference>
<protein>
    <recommendedName>
        <fullName evidence="7">EamA domain-containing protein</fullName>
    </recommendedName>
</protein>
<evidence type="ECO:0000259" key="7">
    <source>
        <dbReference type="Pfam" id="PF00892"/>
    </source>
</evidence>
<dbReference type="Gene3D" id="1.10.3730.20">
    <property type="match status" value="1"/>
</dbReference>
<keyword evidence="9" id="KW-1185">Reference proteome</keyword>
<dbReference type="PANTHER" id="PTHR42920">
    <property type="entry name" value="OS03G0707200 PROTEIN-RELATED"/>
    <property type="match status" value="1"/>
</dbReference>
<keyword evidence="5 6" id="KW-0472">Membrane</keyword>
<dbReference type="Proteomes" id="UP000765802">
    <property type="component" value="Unassembled WGS sequence"/>
</dbReference>
<evidence type="ECO:0000256" key="3">
    <source>
        <dbReference type="ARBA" id="ARBA00022692"/>
    </source>
</evidence>
<name>A0ABR7MB84_9BACT</name>
<feature type="transmembrane region" description="Helical" evidence="6">
    <location>
        <begin position="164"/>
        <end position="184"/>
    </location>
</feature>
<sequence length="303" mass="33731">MAELTDHKKLHWIGILITFSGAVLFSTKAVLVKMAFRDVKLDVITLLALRMVFSLPFFLLAAWWVRRKEPASLSSRQWVLVFLTGLMGYYVSSWFDFVGLQFISAGLERLILFLYPSFTALINFFVFKQVLGKRQKWALLLTYIGIGIAYYGEFRLDAGNPNFMLGSLAVFACSITYAIYMSGSGRLIPQVGVTRYTAYAMLSATVGVFVHFLLTHQIGETQFTPEIWKFGFLLAILSTVVPSFLISAGMKRIGSNNTAIVSSIGPISTIIQANIFLGEVIHTQQIIGTALVIVGVLLIGWKK</sequence>
<keyword evidence="2" id="KW-1003">Cell membrane</keyword>
<proteinExistence type="predicted"/>
<evidence type="ECO:0000256" key="1">
    <source>
        <dbReference type="ARBA" id="ARBA00004651"/>
    </source>
</evidence>
<dbReference type="InterPro" id="IPR051258">
    <property type="entry name" value="Diverse_Substrate_Transporter"/>
</dbReference>
<organism evidence="8 9">
    <name type="scientific">Flavihumibacter stibioxidans</name>
    <dbReference type="NCBI Taxonomy" id="1834163"/>
    <lineage>
        <taxon>Bacteria</taxon>
        <taxon>Pseudomonadati</taxon>
        <taxon>Bacteroidota</taxon>
        <taxon>Chitinophagia</taxon>
        <taxon>Chitinophagales</taxon>
        <taxon>Chitinophagaceae</taxon>
        <taxon>Flavihumibacter</taxon>
    </lineage>
</organism>
<evidence type="ECO:0000256" key="5">
    <source>
        <dbReference type="ARBA" id="ARBA00023136"/>
    </source>
</evidence>
<feature type="transmembrane region" description="Helical" evidence="6">
    <location>
        <begin position="137"/>
        <end position="152"/>
    </location>
</feature>
<dbReference type="InterPro" id="IPR037185">
    <property type="entry name" value="EmrE-like"/>
</dbReference>
<feature type="transmembrane region" description="Helical" evidence="6">
    <location>
        <begin position="227"/>
        <end position="246"/>
    </location>
</feature>
<gene>
    <name evidence="8" type="ORF">BC349_14180</name>
</gene>
<dbReference type="RefSeq" id="WP_343063735.1">
    <property type="nucleotide sequence ID" value="NZ_JBHULF010000006.1"/>
</dbReference>
<keyword evidence="4 6" id="KW-1133">Transmembrane helix</keyword>
<dbReference type="Pfam" id="PF00892">
    <property type="entry name" value="EamA"/>
    <property type="match status" value="2"/>
</dbReference>
<feature type="domain" description="EamA" evidence="7">
    <location>
        <begin position="165"/>
        <end position="300"/>
    </location>
</feature>
<feature type="transmembrane region" description="Helical" evidence="6">
    <location>
        <begin position="258"/>
        <end position="277"/>
    </location>
</feature>
<feature type="transmembrane region" description="Helical" evidence="6">
    <location>
        <begin position="107"/>
        <end position="125"/>
    </location>
</feature>
<feature type="transmembrane region" description="Helical" evidence="6">
    <location>
        <begin position="12"/>
        <end position="31"/>
    </location>
</feature>
<dbReference type="InterPro" id="IPR000620">
    <property type="entry name" value="EamA_dom"/>
</dbReference>
<evidence type="ECO:0000313" key="8">
    <source>
        <dbReference type="EMBL" id="MBC6492206.1"/>
    </source>
</evidence>
<feature type="transmembrane region" description="Helical" evidence="6">
    <location>
        <begin position="196"/>
        <end position="215"/>
    </location>
</feature>
<evidence type="ECO:0000256" key="2">
    <source>
        <dbReference type="ARBA" id="ARBA00022475"/>
    </source>
</evidence>
<reference evidence="8 9" key="1">
    <citation type="submission" date="2016-07" db="EMBL/GenBank/DDBJ databases">
        <title>Genome analysis of Flavihumibacter stibioxidans YS-17.</title>
        <authorList>
            <person name="Shi K."/>
            <person name="Han Y."/>
            <person name="Wang G."/>
        </authorList>
    </citation>
    <scope>NUCLEOTIDE SEQUENCE [LARGE SCALE GENOMIC DNA]</scope>
    <source>
        <strain evidence="8 9">YS-17</strain>
    </source>
</reference>
<dbReference type="SUPFAM" id="SSF103481">
    <property type="entry name" value="Multidrug resistance efflux transporter EmrE"/>
    <property type="match status" value="2"/>
</dbReference>
<comment type="subcellular location">
    <subcellularLocation>
        <location evidence="1">Cell membrane</location>
        <topology evidence="1">Multi-pass membrane protein</topology>
    </subcellularLocation>
</comment>
<evidence type="ECO:0000256" key="6">
    <source>
        <dbReference type="SAM" id="Phobius"/>
    </source>
</evidence>
<comment type="caution">
    <text evidence="8">The sequence shown here is derived from an EMBL/GenBank/DDBJ whole genome shotgun (WGS) entry which is preliminary data.</text>
</comment>